<feature type="transmembrane region" description="Helical" evidence="1">
    <location>
        <begin position="381"/>
        <end position="399"/>
    </location>
</feature>
<reference evidence="2 3" key="1">
    <citation type="submission" date="2016-02" db="EMBL/GenBank/DDBJ databases">
        <title>Complete Genome of H5569, the type strain of the newly described species Haematospirillium jordaniae.</title>
        <authorList>
            <person name="Nicholson A.C."/>
            <person name="Humrighouse B.W."/>
            <person name="Loparov V."/>
            <person name="McQuiston J.R."/>
        </authorList>
    </citation>
    <scope>NUCLEOTIDE SEQUENCE [LARGE SCALE GENOMIC DNA]</scope>
    <source>
        <strain evidence="2 3">H5569</strain>
    </source>
</reference>
<name>A0A143DFD3_9PROT</name>
<organism evidence="2 3">
    <name type="scientific">Haematospirillum jordaniae</name>
    <dbReference type="NCBI Taxonomy" id="1549855"/>
    <lineage>
        <taxon>Bacteria</taxon>
        <taxon>Pseudomonadati</taxon>
        <taxon>Pseudomonadota</taxon>
        <taxon>Alphaproteobacteria</taxon>
        <taxon>Rhodospirillales</taxon>
        <taxon>Novispirillaceae</taxon>
        <taxon>Haematospirillum</taxon>
    </lineage>
</organism>
<keyword evidence="3" id="KW-1185">Reference proteome</keyword>
<feature type="transmembrane region" description="Helical" evidence="1">
    <location>
        <begin position="143"/>
        <end position="162"/>
    </location>
</feature>
<dbReference type="RefSeq" id="WP_066136216.1">
    <property type="nucleotide sequence ID" value="NZ_CP014525.1"/>
</dbReference>
<keyword evidence="1" id="KW-0472">Membrane</keyword>
<dbReference type="Proteomes" id="UP000076066">
    <property type="component" value="Chromosome"/>
</dbReference>
<feature type="transmembrane region" description="Helical" evidence="1">
    <location>
        <begin position="411"/>
        <end position="435"/>
    </location>
</feature>
<sequence length="452" mass="48621">MAAAIVLLIGLVYSTLLLYAACGEGHRFSAALTGLAINYGLRRLLFLDPWLGQSELAWYILIIVADTFVFLVFFLGTVNGRSIPADCVTDYLVFALLALTLGLALLDSRVPWMVRFAHWKEEYGCLVFYFLVRQCGAEAGTRYGLPLFLVIAGLVWGGVQMVDGPSMLDLAWIESGRSVLARGGALGVTGAHGLGNLEAGWLRPYAFFGNGTDMGVFMAFSWVLCRPRPGGVVEILVRTGLAALCAAGTVLTMVRFTWVVLAGAMLGSVLVQLRSILVRILVLLLIGMVCVPGLEAIQAVALRWEHTHSPVGRVFVTGTYLQRWHAQVAWLDQVLHNPGVLLVGYGFGASGSAMTKFAPEQSPHAGEVYHHSRAMDLVEDGGIALLALVMATLLSASRGEKRDALGQGMVSFAWSLMLASVFLGGKSVVLAALFWSALGLAVNRRCTVMPCV</sequence>
<accession>A0A143DFD3</accession>
<evidence type="ECO:0000313" key="2">
    <source>
        <dbReference type="EMBL" id="AMW35427.1"/>
    </source>
</evidence>
<dbReference type="KEGG" id="hjo:AY555_09840"/>
<feature type="transmembrane region" description="Helical" evidence="1">
    <location>
        <begin position="276"/>
        <end position="294"/>
    </location>
</feature>
<evidence type="ECO:0000313" key="3">
    <source>
        <dbReference type="Proteomes" id="UP000076066"/>
    </source>
</evidence>
<feature type="transmembrane region" description="Helical" evidence="1">
    <location>
        <begin position="88"/>
        <end position="106"/>
    </location>
</feature>
<dbReference type="STRING" id="1549855.AY555_09840"/>
<dbReference type="AlphaFoldDB" id="A0A143DFD3"/>
<keyword evidence="1" id="KW-0812">Transmembrane</keyword>
<evidence type="ECO:0000256" key="1">
    <source>
        <dbReference type="SAM" id="Phobius"/>
    </source>
</evidence>
<gene>
    <name evidence="2" type="ORF">AY555_09840</name>
</gene>
<keyword evidence="1" id="KW-1133">Transmembrane helix</keyword>
<protein>
    <submittedName>
        <fullName evidence="2">Uncharacterized protein</fullName>
    </submittedName>
</protein>
<feature type="transmembrane region" description="Helical" evidence="1">
    <location>
        <begin position="56"/>
        <end position="76"/>
    </location>
</feature>
<dbReference type="GeneID" id="53317452"/>
<proteinExistence type="predicted"/>
<feature type="transmembrane region" description="Helical" evidence="1">
    <location>
        <begin position="236"/>
        <end position="256"/>
    </location>
</feature>
<feature type="transmembrane region" description="Helical" evidence="1">
    <location>
        <begin position="205"/>
        <end position="224"/>
    </location>
</feature>
<dbReference type="EMBL" id="CP014525">
    <property type="protein sequence ID" value="AMW35427.1"/>
    <property type="molecule type" value="Genomic_DNA"/>
</dbReference>